<dbReference type="AlphaFoldDB" id="A0A3S0SZ45"/>
<dbReference type="OrthoDB" id="8379404at2"/>
<sequence length="119" mass="13027">MPEKVASLDEGLQVGTPFGTTAEELRVAAIGSKIEFSKSELQTVQAYIEVVYAGKIVVTTDDGIELPADPLAHLGSVLSNYEQALFDQIAELEYKQEMLLFPPDEDEDGHEDDTPDNEV</sequence>
<gene>
    <name evidence="1" type="ORF">EFR84_05900</name>
</gene>
<dbReference type="RefSeq" id="WP_126908081.1">
    <property type="nucleotide sequence ID" value="NZ_ML133751.1"/>
</dbReference>
<proteinExistence type="predicted"/>
<name>A0A3S0SZ45_9HYPH</name>
<reference evidence="1 2" key="1">
    <citation type="submission" date="2018-11" db="EMBL/GenBank/DDBJ databases">
        <title>Rhizobium chutanense sp. nov., isolated from root nodules of Phaseolus vulgaris in China.</title>
        <authorList>
            <person name="Huo Y."/>
        </authorList>
    </citation>
    <scope>NUCLEOTIDE SEQUENCE [LARGE SCALE GENOMIC DNA]</scope>
    <source>
        <strain evidence="1 2">C16</strain>
    </source>
</reference>
<protein>
    <submittedName>
        <fullName evidence="1">Uncharacterized protein</fullName>
    </submittedName>
</protein>
<accession>A0A3S0SZ45</accession>
<comment type="caution">
    <text evidence="1">The sequence shown here is derived from an EMBL/GenBank/DDBJ whole genome shotgun (WGS) entry which is preliminary data.</text>
</comment>
<evidence type="ECO:0000313" key="2">
    <source>
        <dbReference type="Proteomes" id="UP000278081"/>
    </source>
</evidence>
<organism evidence="1 2">
    <name type="scientific">Rhizobium chutanense</name>
    <dbReference type="NCBI Taxonomy" id="2035448"/>
    <lineage>
        <taxon>Bacteria</taxon>
        <taxon>Pseudomonadati</taxon>
        <taxon>Pseudomonadota</taxon>
        <taxon>Alphaproteobacteria</taxon>
        <taxon>Hyphomicrobiales</taxon>
        <taxon>Rhizobiaceae</taxon>
        <taxon>Rhizobium/Agrobacterium group</taxon>
        <taxon>Rhizobium</taxon>
    </lineage>
</organism>
<dbReference type="Proteomes" id="UP000278081">
    <property type="component" value="Unassembled WGS sequence"/>
</dbReference>
<evidence type="ECO:0000313" key="1">
    <source>
        <dbReference type="EMBL" id="RUM08321.1"/>
    </source>
</evidence>
<dbReference type="EMBL" id="RJTJ01000004">
    <property type="protein sequence ID" value="RUM08321.1"/>
    <property type="molecule type" value="Genomic_DNA"/>
</dbReference>